<feature type="domain" description="Acyl-CoA thioesterase-like N-terminal HotDog" evidence="1">
    <location>
        <begin position="24"/>
        <end position="106"/>
    </location>
</feature>
<dbReference type="Gene3D" id="2.40.160.210">
    <property type="entry name" value="Acyl-CoA thioesterase, double hotdog domain"/>
    <property type="match status" value="1"/>
</dbReference>
<dbReference type="SUPFAM" id="SSF54637">
    <property type="entry name" value="Thioesterase/thiol ester dehydrase-isomerase"/>
    <property type="match status" value="2"/>
</dbReference>
<dbReference type="InterPro" id="IPR052389">
    <property type="entry name" value="Sec_Metab_Biosynth-Assoc"/>
</dbReference>
<evidence type="ECO:0000259" key="2">
    <source>
        <dbReference type="Pfam" id="PF20789"/>
    </source>
</evidence>
<name>A0A1V2IFR1_9ACTN</name>
<evidence type="ECO:0008006" key="5">
    <source>
        <dbReference type="Google" id="ProtNLM"/>
    </source>
</evidence>
<dbReference type="PANTHER" id="PTHR38110:SF1">
    <property type="entry name" value="THIOESTERASE DOMAIN-CONTAINING PROTEIN"/>
    <property type="match status" value="1"/>
</dbReference>
<dbReference type="Pfam" id="PF20789">
    <property type="entry name" value="4HBT_3C"/>
    <property type="match status" value="1"/>
</dbReference>
<keyword evidence="4" id="KW-1185">Reference proteome</keyword>
<evidence type="ECO:0000259" key="1">
    <source>
        <dbReference type="Pfam" id="PF13622"/>
    </source>
</evidence>
<dbReference type="EMBL" id="MOMC01000015">
    <property type="protein sequence ID" value="ONH31729.1"/>
    <property type="molecule type" value="Genomic_DNA"/>
</dbReference>
<proteinExistence type="predicted"/>
<sequence length="254" mass="26855">MSLDAATALTPAGPHRYLARLDAGWWLDGTAFGGYLAALLLRAIAAGVEAPDQRVLALAVHFGGRVAPGEALVTVRPDQLGRSVSSVSATLSQGGVTTTCATASFGRRRGGPPLRRWPQPAVPAAADCPELTVRPQVRERFALAARFERRRLPAGPVGGWIRLAEPRPPDELSVVTLLDSWTAAVAALVPVRRMLTVAYHVQFLAEPVGLSADDYALVTFEAGSVSDGYADDDGELWAGDVLVARSRQAVLIGD</sequence>
<dbReference type="Pfam" id="PF13622">
    <property type="entry name" value="4HBT_3"/>
    <property type="match status" value="1"/>
</dbReference>
<dbReference type="InterPro" id="IPR042171">
    <property type="entry name" value="Acyl-CoA_hotdog"/>
</dbReference>
<evidence type="ECO:0000313" key="4">
    <source>
        <dbReference type="Proteomes" id="UP000188929"/>
    </source>
</evidence>
<dbReference type="PANTHER" id="PTHR38110">
    <property type="entry name" value="CHROMOSOME 23, WHOLE GENOME SHOTGUN SEQUENCE"/>
    <property type="match status" value="1"/>
</dbReference>
<dbReference type="AlphaFoldDB" id="A0A1V2IFR1"/>
<dbReference type="Proteomes" id="UP000188929">
    <property type="component" value="Unassembled WGS sequence"/>
</dbReference>
<comment type="caution">
    <text evidence="3">The sequence shown here is derived from an EMBL/GenBank/DDBJ whole genome shotgun (WGS) entry which is preliminary data.</text>
</comment>
<feature type="domain" description="Acyl-CoA thioesterase-like C-terminal" evidence="2">
    <location>
        <begin position="135"/>
        <end position="252"/>
    </location>
</feature>
<dbReference type="OrthoDB" id="4370297at2"/>
<dbReference type="InterPro" id="IPR049450">
    <property type="entry name" value="ACOT8-like_C"/>
</dbReference>
<dbReference type="RefSeq" id="WP_076815323.1">
    <property type="nucleotide sequence ID" value="NZ_MOMC01000015.1"/>
</dbReference>
<gene>
    <name evidence="3" type="ORF">BL253_08710</name>
</gene>
<dbReference type="STRING" id="1834516.BL253_08710"/>
<protein>
    <recommendedName>
        <fullName evidence="5">Thioesterase</fullName>
    </recommendedName>
</protein>
<reference evidence="4" key="1">
    <citation type="submission" date="2016-10" db="EMBL/GenBank/DDBJ databases">
        <title>Frankia sp. NRRL B-16386 Genome sequencing.</title>
        <authorList>
            <person name="Ghodhbane-Gtari F."/>
            <person name="Swanson E."/>
            <person name="Gueddou A."/>
            <person name="Hezbri K."/>
            <person name="Ktari K."/>
            <person name="Nouioui I."/>
            <person name="Morris K."/>
            <person name="Simpson S."/>
            <person name="Abebe-Akele F."/>
            <person name="Thomas K."/>
            <person name="Gtari M."/>
            <person name="Tisa L.S."/>
        </authorList>
    </citation>
    <scope>NUCLEOTIDE SEQUENCE [LARGE SCALE GENOMIC DNA]</scope>
    <source>
        <strain evidence="4">NRRL B-16386</strain>
    </source>
</reference>
<dbReference type="InterPro" id="IPR029069">
    <property type="entry name" value="HotDog_dom_sf"/>
</dbReference>
<dbReference type="InterPro" id="IPR049449">
    <property type="entry name" value="TesB_ACOT8-like_N"/>
</dbReference>
<evidence type="ECO:0000313" key="3">
    <source>
        <dbReference type="EMBL" id="ONH31729.1"/>
    </source>
</evidence>
<organism evidence="3 4">
    <name type="scientific">Pseudofrankia asymbiotica</name>
    <dbReference type="NCBI Taxonomy" id="1834516"/>
    <lineage>
        <taxon>Bacteria</taxon>
        <taxon>Bacillati</taxon>
        <taxon>Actinomycetota</taxon>
        <taxon>Actinomycetes</taxon>
        <taxon>Frankiales</taxon>
        <taxon>Frankiaceae</taxon>
        <taxon>Pseudofrankia</taxon>
    </lineage>
</organism>
<accession>A0A1V2IFR1</accession>